<evidence type="ECO:0000313" key="9">
    <source>
        <dbReference type="Proteomes" id="UP000466794"/>
    </source>
</evidence>
<feature type="transmembrane region" description="Helical" evidence="6">
    <location>
        <begin position="145"/>
        <end position="170"/>
    </location>
</feature>
<sequence length="471" mass="48543">MNADQPAIPTIAPASASSVRAVVGLLVCVELVSGFVQGGTVLLTPAVRDMIHLSTAQIQWVVAVQFMATAVSVPVLGRLGDLYGHRRILRIALACIAIGATLVALAHTLPVLLIGRVLGGTTAALLPLEIALCRDRLNHKENRRAVALLAAALALGSLLGTLLTGPIYHFMGDVRYVLWVFVALVAACVLISWTAVPESGKRSTDAMDWPGAVLLGGALVIFLAAVSKGRSLGWGSPLIPAAVLVALALFGVWVRVERRRPDPLIDIRAVANRAVAPHLVSAFIFGVSLLAAPIVSIAYLDSAPEKTGYGFHLEAWQLSIWAGIPHVLAFATSTIAATVAGRIGMRRMLCLAFVLIAIGYGGLMVAHASLPLFGLAYAIAGAGAGLALAGLPTVIVESSATDRSAGTVAVYNNVYTIGGSVASAGFSALLGALVLPHTALPSVTAYLAVWGLCAAGAVIAAVLTLTAPAER</sequence>
<dbReference type="PANTHER" id="PTHR42718:SF9">
    <property type="entry name" value="MAJOR FACILITATOR SUPERFAMILY MULTIDRUG TRANSPORTER MFSC"/>
    <property type="match status" value="1"/>
</dbReference>
<proteinExistence type="predicted"/>
<dbReference type="AlphaFoldDB" id="A0A7K1USC2"/>
<evidence type="ECO:0000313" key="8">
    <source>
        <dbReference type="EMBL" id="MVU77234.1"/>
    </source>
</evidence>
<feature type="transmembrane region" description="Helical" evidence="6">
    <location>
        <begin position="21"/>
        <end position="46"/>
    </location>
</feature>
<comment type="caution">
    <text evidence="8">The sequence shown here is derived from an EMBL/GenBank/DDBJ whole genome shotgun (WGS) entry which is preliminary data.</text>
</comment>
<feature type="transmembrane region" description="Helical" evidence="6">
    <location>
        <begin position="113"/>
        <end position="133"/>
    </location>
</feature>
<feature type="domain" description="Major facilitator superfamily (MFS) profile" evidence="7">
    <location>
        <begin position="22"/>
        <end position="471"/>
    </location>
</feature>
<feature type="transmembrane region" description="Helical" evidence="6">
    <location>
        <begin position="275"/>
        <end position="300"/>
    </location>
</feature>
<dbReference type="InterPro" id="IPR036259">
    <property type="entry name" value="MFS_trans_sf"/>
</dbReference>
<dbReference type="PROSITE" id="PS50850">
    <property type="entry name" value="MFS"/>
    <property type="match status" value="1"/>
</dbReference>
<dbReference type="InterPro" id="IPR020846">
    <property type="entry name" value="MFS_dom"/>
</dbReference>
<evidence type="ECO:0000256" key="5">
    <source>
        <dbReference type="ARBA" id="ARBA00023136"/>
    </source>
</evidence>
<feature type="transmembrane region" description="Helical" evidence="6">
    <location>
        <begin position="408"/>
        <end position="435"/>
    </location>
</feature>
<feature type="transmembrane region" description="Helical" evidence="6">
    <location>
        <begin position="375"/>
        <end position="396"/>
    </location>
</feature>
<dbReference type="RefSeq" id="WP_157386606.1">
    <property type="nucleotide sequence ID" value="NZ_WRPP01000001.1"/>
</dbReference>
<reference evidence="8 9" key="1">
    <citation type="submission" date="2019-12" db="EMBL/GenBank/DDBJ databases">
        <title>Nocardia sp. nov. ET3-3 isolated from soil.</title>
        <authorList>
            <person name="Kanchanasin P."/>
            <person name="Tanasupawat S."/>
            <person name="Yuki M."/>
            <person name="Kudo T."/>
        </authorList>
    </citation>
    <scope>NUCLEOTIDE SEQUENCE [LARGE SCALE GENOMIC DNA]</scope>
    <source>
        <strain evidence="8 9">ET3-3</strain>
    </source>
</reference>
<dbReference type="Gene3D" id="1.20.1250.20">
    <property type="entry name" value="MFS general substrate transporter like domains"/>
    <property type="match status" value="2"/>
</dbReference>
<keyword evidence="4 6" id="KW-1133">Transmembrane helix</keyword>
<feature type="transmembrane region" description="Helical" evidence="6">
    <location>
        <begin position="320"/>
        <end position="341"/>
    </location>
</feature>
<feature type="transmembrane region" description="Helical" evidence="6">
    <location>
        <begin position="348"/>
        <end position="369"/>
    </location>
</feature>
<gene>
    <name evidence="8" type="ORF">GPX89_08230</name>
</gene>
<keyword evidence="9" id="KW-1185">Reference proteome</keyword>
<dbReference type="PANTHER" id="PTHR42718">
    <property type="entry name" value="MAJOR FACILITATOR SUPERFAMILY MULTIDRUG TRANSPORTER MFSC"/>
    <property type="match status" value="1"/>
</dbReference>
<dbReference type="SUPFAM" id="SSF103473">
    <property type="entry name" value="MFS general substrate transporter"/>
    <property type="match status" value="2"/>
</dbReference>
<dbReference type="Proteomes" id="UP000466794">
    <property type="component" value="Unassembled WGS sequence"/>
</dbReference>
<dbReference type="Pfam" id="PF07690">
    <property type="entry name" value="MFS_1"/>
    <property type="match status" value="1"/>
</dbReference>
<keyword evidence="2" id="KW-0813">Transport</keyword>
<dbReference type="GO" id="GO:0005886">
    <property type="term" value="C:plasma membrane"/>
    <property type="evidence" value="ECO:0007669"/>
    <property type="project" value="UniProtKB-SubCell"/>
</dbReference>
<evidence type="ECO:0000256" key="4">
    <source>
        <dbReference type="ARBA" id="ARBA00022989"/>
    </source>
</evidence>
<keyword evidence="5 6" id="KW-0472">Membrane</keyword>
<evidence type="ECO:0000256" key="3">
    <source>
        <dbReference type="ARBA" id="ARBA00022692"/>
    </source>
</evidence>
<feature type="transmembrane region" description="Helical" evidence="6">
    <location>
        <begin position="58"/>
        <end position="76"/>
    </location>
</feature>
<evidence type="ECO:0000256" key="1">
    <source>
        <dbReference type="ARBA" id="ARBA00004651"/>
    </source>
</evidence>
<feature type="transmembrane region" description="Helical" evidence="6">
    <location>
        <begin position="208"/>
        <end position="226"/>
    </location>
</feature>
<feature type="transmembrane region" description="Helical" evidence="6">
    <location>
        <begin position="447"/>
        <end position="467"/>
    </location>
</feature>
<dbReference type="GO" id="GO:0022857">
    <property type="term" value="F:transmembrane transporter activity"/>
    <property type="evidence" value="ECO:0007669"/>
    <property type="project" value="InterPro"/>
</dbReference>
<keyword evidence="3 6" id="KW-0812">Transmembrane</keyword>
<feature type="transmembrane region" description="Helical" evidence="6">
    <location>
        <begin position="176"/>
        <end position="196"/>
    </location>
</feature>
<evidence type="ECO:0000259" key="7">
    <source>
        <dbReference type="PROSITE" id="PS50850"/>
    </source>
</evidence>
<evidence type="ECO:0000256" key="2">
    <source>
        <dbReference type="ARBA" id="ARBA00022448"/>
    </source>
</evidence>
<protein>
    <submittedName>
        <fullName evidence="8">MFS transporter</fullName>
    </submittedName>
</protein>
<dbReference type="InterPro" id="IPR011701">
    <property type="entry name" value="MFS"/>
</dbReference>
<feature type="transmembrane region" description="Helical" evidence="6">
    <location>
        <begin position="232"/>
        <end position="254"/>
    </location>
</feature>
<dbReference type="EMBL" id="WRPP01000001">
    <property type="protein sequence ID" value="MVU77234.1"/>
    <property type="molecule type" value="Genomic_DNA"/>
</dbReference>
<accession>A0A7K1USC2</accession>
<name>A0A7K1USC2_9NOCA</name>
<organism evidence="8 9">
    <name type="scientific">Nocardia terrae</name>
    <dbReference type="NCBI Taxonomy" id="2675851"/>
    <lineage>
        <taxon>Bacteria</taxon>
        <taxon>Bacillati</taxon>
        <taxon>Actinomycetota</taxon>
        <taxon>Actinomycetes</taxon>
        <taxon>Mycobacteriales</taxon>
        <taxon>Nocardiaceae</taxon>
        <taxon>Nocardia</taxon>
    </lineage>
</organism>
<evidence type="ECO:0000256" key="6">
    <source>
        <dbReference type="SAM" id="Phobius"/>
    </source>
</evidence>
<feature type="transmembrane region" description="Helical" evidence="6">
    <location>
        <begin position="88"/>
        <end position="107"/>
    </location>
</feature>
<comment type="subcellular location">
    <subcellularLocation>
        <location evidence="1">Cell membrane</location>
        <topology evidence="1">Multi-pass membrane protein</topology>
    </subcellularLocation>
</comment>